<feature type="compositionally biased region" description="Polar residues" evidence="1">
    <location>
        <begin position="170"/>
        <end position="179"/>
    </location>
</feature>
<feature type="region of interest" description="Disordered" evidence="1">
    <location>
        <begin position="1"/>
        <end position="23"/>
    </location>
</feature>
<protein>
    <submittedName>
        <fullName evidence="2">Uncharacterized protein</fullName>
    </submittedName>
</protein>
<sequence length="179" mass="20033">MGKKKPRGSLLQSKGLSDTAETTAPNTAWQDVRLKQQHHTRIHGPMVYLREITTNDSQIVTKCVAMTITSGVDAIVMAHTILMSLLNHLSTTFQSTVFLPIAPTQIPSDWDWSAFLQFATEFFIFAFEESDAMERWGSQNGRSLRFTGTQIYRSPVDKPGKSKGHMTAEVETTQNKGKL</sequence>
<keyword evidence="3" id="KW-1185">Reference proteome</keyword>
<gene>
    <name evidence="2" type="ORF">FRACYDRAFT_248386</name>
</gene>
<dbReference type="EMBL" id="KV784375">
    <property type="protein sequence ID" value="OEU09534.1"/>
    <property type="molecule type" value="Genomic_DNA"/>
</dbReference>
<feature type="region of interest" description="Disordered" evidence="1">
    <location>
        <begin position="152"/>
        <end position="179"/>
    </location>
</feature>
<accession>A0A1E7EUQ9</accession>
<evidence type="ECO:0000313" key="2">
    <source>
        <dbReference type="EMBL" id="OEU09534.1"/>
    </source>
</evidence>
<organism evidence="2 3">
    <name type="scientific">Fragilariopsis cylindrus CCMP1102</name>
    <dbReference type="NCBI Taxonomy" id="635003"/>
    <lineage>
        <taxon>Eukaryota</taxon>
        <taxon>Sar</taxon>
        <taxon>Stramenopiles</taxon>
        <taxon>Ochrophyta</taxon>
        <taxon>Bacillariophyta</taxon>
        <taxon>Bacillariophyceae</taxon>
        <taxon>Bacillariophycidae</taxon>
        <taxon>Bacillariales</taxon>
        <taxon>Bacillariaceae</taxon>
        <taxon>Fragilariopsis</taxon>
    </lineage>
</organism>
<evidence type="ECO:0000256" key="1">
    <source>
        <dbReference type="SAM" id="MobiDB-lite"/>
    </source>
</evidence>
<dbReference type="InParanoid" id="A0A1E7EUQ9"/>
<reference evidence="2 3" key="1">
    <citation type="submission" date="2016-09" db="EMBL/GenBank/DDBJ databases">
        <title>Extensive genetic diversity and differential bi-allelic expression allows diatom success in the polar Southern Ocean.</title>
        <authorList>
            <consortium name="DOE Joint Genome Institute"/>
            <person name="Mock T."/>
            <person name="Otillar R.P."/>
            <person name="Strauss J."/>
            <person name="Dupont C."/>
            <person name="Frickenhaus S."/>
            <person name="Maumus F."/>
            <person name="Mcmullan M."/>
            <person name="Sanges R."/>
            <person name="Schmutz J."/>
            <person name="Toseland A."/>
            <person name="Valas R."/>
            <person name="Veluchamy A."/>
            <person name="Ward B.J."/>
            <person name="Allen A."/>
            <person name="Barry K."/>
            <person name="Falciatore A."/>
            <person name="Ferrante M."/>
            <person name="Fortunato A.E."/>
            <person name="Gloeckner G."/>
            <person name="Gruber A."/>
            <person name="Hipkin R."/>
            <person name="Janech M."/>
            <person name="Kroth P."/>
            <person name="Leese F."/>
            <person name="Lindquist E."/>
            <person name="Lyon B.R."/>
            <person name="Martin J."/>
            <person name="Mayer C."/>
            <person name="Parker M."/>
            <person name="Quesneville H."/>
            <person name="Raymond J."/>
            <person name="Uhlig C."/>
            <person name="Valentin K.U."/>
            <person name="Worden A.Z."/>
            <person name="Armbrust E.V."/>
            <person name="Bowler C."/>
            <person name="Green B."/>
            <person name="Moulton V."/>
            <person name="Van Oosterhout C."/>
            <person name="Grigoriev I."/>
        </authorList>
    </citation>
    <scope>NUCLEOTIDE SEQUENCE [LARGE SCALE GENOMIC DNA]</scope>
    <source>
        <strain evidence="2 3">CCMP1102</strain>
    </source>
</reference>
<dbReference type="Proteomes" id="UP000095751">
    <property type="component" value="Unassembled WGS sequence"/>
</dbReference>
<proteinExistence type="predicted"/>
<dbReference type="AlphaFoldDB" id="A0A1E7EUQ9"/>
<dbReference type="KEGG" id="fcy:FRACYDRAFT_248386"/>
<evidence type="ECO:0000313" key="3">
    <source>
        <dbReference type="Proteomes" id="UP000095751"/>
    </source>
</evidence>
<feature type="compositionally biased region" description="Polar residues" evidence="1">
    <location>
        <begin position="10"/>
        <end position="23"/>
    </location>
</feature>
<name>A0A1E7EUQ9_9STRA</name>